<name>A0A7J7JAH6_BUGNE</name>
<gene>
    <name evidence="1" type="ORF">EB796_018429</name>
</gene>
<dbReference type="Proteomes" id="UP000593567">
    <property type="component" value="Unassembled WGS sequence"/>
</dbReference>
<sequence>MHDYIPLVCKLDIHYVAVNASFYKSVLKRLINLEIYYFDFKRSINNQPELHATTKKVCISFYQFLLVGCY</sequence>
<dbReference type="EMBL" id="VXIV02002740">
    <property type="protein sequence ID" value="KAF6023242.1"/>
    <property type="molecule type" value="Genomic_DNA"/>
</dbReference>
<protein>
    <submittedName>
        <fullName evidence="1">Uncharacterized protein</fullName>
    </submittedName>
</protein>
<evidence type="ECO:0000313" key="1">
    <source>
        <dbReference type="EMBL" id="KAF6023242.1"/>
    </source>
</evidence>
<dbReference type="AlphaFoldDB" id="A0A7J7JAH6"/>
<reference evidence="1" key="1">
    <citation type="submission" date="2020-06" db="EMBL/GenBank/DDBJ databases">
        <title>Draft genome of Bugula neritina, a colonial animal packing powerful symbionts and potential medicines.</title>
        <authorList>
            <person name="Rayko M."/>
        </authorList>
    </citation>
    <scope>NUCLEOTIDE SEQUENCE [LARGE SCALE GENOMIC DNA]</scope>
    <source>
        <strain evidence="1">Kwan_BN1</strain>
    </source>
</reference>
<organism evidence="1 2">
    <name type="scientific">Bugula neritina</name>
    <name type="common">Brown bryozoan</name>
    <name type="synonym">Sertularia neritina</name>
    <dbReference type="NCBI Taxonomy" id="10212"/>
    <lineage>
        <taxon>Eukaryota</taxon>
        <taxon>Metazoa</taxon>
        <taxon>Spiralia</taxon>
        <taxon>Lophotrochozoa</taxon>
        <taxon>Bryozoa</taxon>
        <taxon>Gymnolaemata</taxon>
        <taxon>Cheilostomatida</taxon>
        <taxon>Flustrina</taxon>
        <taxon>Buguloidea</taxon>
        <taxon>Bugulidae</taxon>
        <taxon>Bugula</taxon>
    </lineage>
</organism>
<accession>A0A7J7JAH6</accession>
<proteinExistence type="predicted"/>
<keyword evidence="2" id="KW-1185">Reference proteome</keyword>
<comment type="caution">
    <text evidence="1">The sequence shown here is derived from an EMBL/GenBank/DDBJ whole genome shotgun (WGS) entry which is preliminary data.</text>
</comment>
<evidence type="ECO:0000313" key="2">
    <source>
        <dbReference type="Proteomes" id="UP000593567"/>
    </source>
</evidence>